<sequence length="246" mass="26763">MGKTCVITGASRGIGRAIAISLSDREDITNFILISRSEAGLQETASFMHPGKNVQAYALDLTDYTAVQDLIQSVGERYGTIDMLINVAGYANPKSLLETSIDDWEKTYSINVHSIFNITKETVKWMKKTGGQILNVASTAGSSARPGWLAYASSKAAIISMSQTLSEELSEYGILVYCISPGRCATELRKVLAPDEDPSTIMQPEHVGEVVKQLLSEDGVCLDGQNIVVRKQVTKRPVKQVTKQTS</sequence>
<evidence type="ECO:0000259" key="4">
    <source>
        <dbReference type="SMART" id="SM00822"/>
    </source>
</evidence>
<comment type="caution">
    <text evidence="5">The sequence shown here is derived from an EMBL/GenBank/DDBJ whole genome shotgun (WGS) entry which is preliminary data.</text>
</comment>
<dbReference type="PANTHER" id="PTHR42901:SF1">
    <property type="entry name" value="ALCOHOL DEHYDROGENASE"/>
    <property type="match status" value="1"/>
</dbReference>
<comment type="similarity">
    <text evidence="1 3">Belongs to the short-chain dehydrogenases/reductases (SDR) family.</text>
</comment>
<feature type="domain" description="Ketoreductase" evidence="4">
    <location>
        <begin position="3"/>
        <end position="182"/>
    </location>
</feature>
<dbReference type="InterPro" id="IPR002347">
    <property type="entry name" value="SDR_fam"/>
</dbReference>
<reference evidence="6" key="1">
    <citation type="journal article" date="2019" name="Int. J. Syst. Evol. Microbiol.">
        <title>The Global Catalogue of Microorganisms (GCM) 10K type strain sequencing project: providing services to taxonomists for standard genome sequencing and annotation.</title>
        <authorList>
            <consortium name="The Broad Institute Genomics Platform"/>
            <consortium name="The Broad Institute Genome Sequencing Center for Infectious Disease"/>
            <person name="Wu L."/>
            <person name="Ma J."/>
        </authorList>
    </citation>
    <scope>NUCLEOTIDE SEQUENCE [LARGE SCALE GENOMIC DNA]</scope>
    <source>
        <strain evidence="6">CGMCC 1.12237</strain>
    </source>
</reference>
<dbReference type="SUPFAM" id="SSF51735">
    <property type="entry name" value="NAD(P)-binding Rossmann-fold domains"/>
    <property type="match status" value="1"/>
</dbReference>
<dbReference type="InterPro" id="IPR036291">
    <property type="entry name" value="NAD(P)-bd_dom_sf"/>
</dbReference>
<dbReference type="EMBL" id="JBHSMC010000015">
    <property type="protein sequence ID" value="MFC5465621.1"/>
    <property type="molecule type" value="Genomic_DNA"/>
</dbReference>
<keyword evidence="2 5" id="KW-0560">Oxidoreductase</keyword>
<dbReference type="Proteomes" id="UP001596147">
    <property type="component" value="Unassembled WGS sequence"/>
</dbReference>
<evidence type="ECO:0000256" key="2">
    <source>
        <dbReference type="ARBA" id="ARBA00023002"/>
    </source>
</evidence>
<protein>
    <submittedName>
        <fullName evidence="5">SDR family oxidoreductase</fullName>
        <ecNumber evidence="5">1.-.-.-</ecNumber>
    </submittedName>
</protein>
<dbReference type="Gene3D" id="3.40.50.720">
    <property type="entry name" value="NAD(P)-binding Rossmann-like Domain"/>
    <property type="match status" value="1"/>
</dbReference>
<evidence type="ECO:0000256" key="1">
    <source>
        <dbReference type="ARBA" id="ARBA00006484"/>
    </source>
</evidence>
<dbReference type="GO" id="GO:0016491">
    <property type="term" value="F:oxidoreductase activity"/>
    <property type="evidence" value="ECO:0007669"/>
    <property type="project" value="UniProtKB-KW"/>
</dbReference>
<organism evidence="5 6">
    <name type="scientific">Lederbergia graminis</name>
    <dbReference type="NCBI Taxonomy" id="735518"/>
    <lineage>
        <taxon>Bacteria</taxon>
        <taxon>Bacillati</taxon>
        <taxon>Bacillota</taxon>
        <taxon>Bacilli</taxon>
        <taxon>Bacillales</taxon>
        <taxon>Bacillaceae</taxon>
        <taxon>Lederbergia</taxon>
    </lineage>
</organism>
<dbReference type="InterPro" id="IPR057326">
    <property type="entry name" value="KR_dom"/>
</dbReference>
<dbReference type="PANTHER" id="PTHR42901">
    <property type="entry name" value="ALCOHOL DEHYDROGENASE"/>
    <property type="match status" value="1"/>
</dbReference>
<evidence type="ECO:0000313" key="5">
    <source>
        <dbReference type="EMBL" id="MFC5465621.1"/>
    </source>
</evidence>
<gene>
    <name evidence="5" type="ORF">ACFPM4_12790</name>
</gene>
<dbReference type="PROSITE" id="PS00061">
    <property type="entry name" value="ADH_SHORT"/>
    <property type="match status" value="1"/>
</dbReference>
<dbReference type="RefSeq" id="WP_382352331.1">
    <property type="nucleotide sequence ID" value="NZ_JBHSMC010000015.1"/>
</dbReference>
<dbReference type="SMART" id="SM00822">
    <property type="entry name" value="PKS_KR"/>
    <property type="match status" value="1"/>
</dbReference>
<dbReference type="CDD" id="cd05233">
    <property type="entry name" value="SDR_c"/>
    <property type="match status" value="1"/>
</dbReference>
<dbReference type="PRINTS" id="PR00081">
    <property type="entry name" value="GDHRDH"/>
</dbReference>
<dbReference type="PRINTS" id="PR00080">
    <property type="entry name" value="SDRFAMILY"/>
</dbReference>
<keyword evidence="6" id="KW-1185">Reference proteome</keyword>
<evidence type="ECO:0000313" key="6">
    <source>
        <dbReference type="Proteomes" id="UP001596147"/>
    </source>
</evidence>
<accession>A0ABW0LLC4</accession>
<evidence type="ECO:0000256" key="3">
    <source>
        <dbReference type="RuleBase" id="RU000363"/>
    </source>
</evidence>
<dbReference type="Pfam" id="PF00106">
    <property type="entry name" value="adh_short"/>
    <property type="match status" value="1"/>
</dbReference>
<dbReference type="EC" id="1.-.-.-" evidence="5"/>
<name>A0ABW0LLC4_9BACI</name>
<dbReference type="InterPro" id="IPR020904">
    <property type="entry name" value="Sc_DH/Rdtase_CS"/>
</dbReference>
<proteinExistence type="inferred from homology"/>